<keyword evidence="11" id="KW-0594">Phospholipid biosynthesis</keyword>
<protein>
    <submittedName>
        <fullName evidence="14">Diacylglycerol/lipid kinase family protein</fullName>
        <ecNumber evidence="14">2.7.1.-</ecNumber>
    </submittedName>
</protein>
<keyword evidence="10" id="KW-0443">Lipid metabolism</keyword>
<dbReference type="EC" id="2.7.1.-" evidence="14"/>
<dbReference type="InterPro" id="IPR005218">
    <property type="entry name" value="Diacylglycerol/lipid_kinase"/>
</dbReference>
<evidence type="ECO:0000259" key="13">
    <source>
        <dbReference type="PROSITE" id="PS50146"/>
    </source>
</evidence>
<keyword evidence="6" id="KW-0547">Nucleotide-binding</keyword>
<keyword evidence="12" id="KW-1208">Phospholipid metabolism</keyword>
<keyword evidence="3" id="KW-0444">Lipid biosynthesis</keyword>
<dbReference type="EMBL" id="JBHTBY010000012">
    <property type="protein sequence ID" value="MFC7322090.1"/>
    <property type="molecule type" value="Genomic_DNA"/>
</dbReference>
<feature type="domain" description="DAGKc" evidence="13">
    <location>
        <begin position="1"/>
        <end position="131"/>
    </location>
</feature>
<dbReference type="Gene3D" id="2.60.200.40">
    <property type="match status" value="1"/>
</dbReference>
<dbReference type="Gene3D" id="3.40.50.10330">
    <property type="entry name" value="Probable inorganic polyphosphate/atp-NAD kinase, domain 1"/>
    <property type="match status" value="1"/>
</dbReference>
<reference evidence="15" key="1">
    <citation type="journal article" date="2019" name="Int. J. Syst. Evol. Microbiol.">
        <title>The Global Catalogue of Microorganisms (GCM) 10K type strain sequencing project: providing services to taxonomists for standard genome sequencing and annotation.</title>
        <authorList>
            <consortium name="The Broad Institute Genomics Platform"/>
            <consortium name="The Broad Institute Genome Sequencing Center for Infectious Disease"/>
            <person name="Wu L."/>
            <person name="Ma J."/>
        </authorList>
    </citation>
    <scope>NUCLEOTIDE SEQUENCE [LARGE SCALE GENOMIC DNA]</scope>
    <source>
        <strain evidence="15">CCUG 73951</strain>
    </source>
</reference>
<dbReference type="PROSITE" id="PS50146">
    <property type="entry name" value="DAGK"/>
    <property type="match status" value="1"/>
</dbReference>
<evidence type="ECO:0000256" key="4">
    <source>
        <dbReference type="ARBA" id="ARBA00022679"/>
    </source>
</evidence>
<dbReference type="GO" id="GO:0016301">
    <property type="term" value="F:kinase activity"/>
    <property type="evidence" value="ECO:0007669"/>
    <property type="project" value="UniProtKB-KW"/>
</dbReference>
<evidence type="ECO:0000256" key="3">
    <source>
        <dbReference type="ARBA" id="ARBA00022516"/>
    </source>
</evidence>
<sequence length="297" mass="32717">MKQAMIIVNPSSGKEEAVDHVEKIEKILEGKEYTVKTVQTEKELDATKFCQDACSQEFDVVVSLGGDGTLNETINGMVDQAHRPKLGIVPMGTVNDFARALNIPLEPEAAIETLESDLKKKVDIGSFNDRYFVNIVAIGAIAEATSEVSPEQKTRFGPLAYLMEGVKTLASSNAYPLRIEYDDKVWEGDSFLFLAALTKSTAGFEKLSPDAKVNDGVLHCYVIKNVNMLRVASIVTAVLRGNLKEDKDVEYFQAKKLRVSSSEKLHTNVDGEEGDPLPVAMEVKPQHIEVIINEEAR</sequence>
<accession>A0ABW2K7F6</accession>
<evidence type="ECO:0000313" key="15">
    <source>
        <dbReference type="Proteomes" id="UP001596494"/>
    </source>
</evidence>
<dbReference type="Pfam" id="PF00781">
    <property type="entry name" value="DAGK_cat"/>
    <property type="match status" value="1"/>
</dbReference>
<evidence type="ECO:0000313" key="14">
    <source>
        <dbReference type="EMBL" id="MFC7322090.1"/>
    </source>
</evidence>
<evidence type="ECO:0000256" key="11">
    <source>
        <dbReference type="ARBA" id="ARBA00023209"/>
    </source>
</evidence>
<evidence type="ECO:0000256" key="2">
    <source>
        <dbReference type="ARBA" id="ARBA00005983"/>
    </source>
</evidence>
<keyword evidence="15" id="KW-1185">Reference proteome</keyword>
<comment type="similarity">
    <text evidence="2">Belongs to the diacylglycerol/lipid kinase family.</text>
</comment>
<keyword evidence="9" id="KW-0460">Magnesium</keyword>
<dbReference type="InterPro" id="IPR016064">
    <property type="entry name" value="NAD/diacylglycerol_kinase_sf"/>
</dbReference>
<evidence type="ECO:0000256" key="7">
    <source>
        <dbReference type="ARBA" id="ARBA00022777"/>
    </source>
</evidence>
<dbReference type="NCBIfam" id="TIGR00147">
    <property type="entry name" value="YegS/Rv2252/BmrU family lipid kinase"/>
    <property type="match status" value="1"/>
</dbReference>
<organism evidence="14 15">
    <name type="scientific">Halobacillus campisalis</name>
    <dbReference type="NCBI Taxonomy" id="435909"/>
    <lineage>
        <taxon>Bacteria</taxon>
        <taxon>Bacillati</taxon>
        <taxon>Bacillota</taxon>
        <taxon>Bacilli</taxon>
        <taxon>Bacillales</taxon>
        <taxon>Bacillaceae</taxon>
        <taxon>Halobacillus</taxon>
    </lineage>
</organism>
<dbReference type="PANTHER" id="PTHR12358:SF106">
    <property type="entry name" value="LIPID KINASE YEGS"/>
    <property type="match status" value="1"/>
</dbReference>
<evidence type="ECO:0000256" key="5">
    <source>
        <dbReference type="ARBA" id="ARBA00022723"/>
    </source>
</evidence>
<dbReference type="PANTHER" id="PTHR12358">
    <property type="entry name" value="SPHINGOSINE KINASE"/>
    <property type="match status" value="1"/>
</dbReference>
<name>A0ABW2K7F6_9BACI</name>
<dbReference type="InterPro" id="IPR050187">
    <property type="entry name" value="Lipid_Phosphate_FormReg"/>
</dbReference>
<comment type="caution">
    <text evidence="14">The sequence shown here is derived from an EMBL/GenBank/DDBJ whole genome shotgun (WGS) entry which is preliminary data.</text>
</comment>
<evidence type="ECO:0000256" key="8">
    <source>
        <dbReference type="ARBA" id="ARBA00022840"/>
    </source>
</evidence>
<comment type="cofactor">
    <cofactor evidence="1">
        <name>Mg(2+)</name>
        <dbReference type="ChEBI" id="CHEBI:18420"/>
    </cofactor>
</comment>
<evidence type="ECO:0000256" key="1">
    <source>
        <dbReference type="ARBA" id="ARBA00001946"/>
    </source>
</evidence>
<dbReference type="InterPro" id="IPR001206">
    <property type="entry name" value="Diacylglycerol_kinase_cat_dom"/>
</dbReference>
<keyword evidence="8" id="KW-0067">ATP-binding</keyword>
<dbReference type="InterPro" id="IPR017438">
    <property type="entry name" value="ATP-NAD_kinase_N"/>
</dbReference>
<dbReference type="Proteomes" id="UP001596494">
    <property type="component" value="Unassembled WGS sequence"/>
</dbReference>
<dbReference type="RefSeq" id="WP_289216943.1">
    <property type="nucleotide sequence ID" value="NZ_JAPVRC010000010.1"/>
</dbReference>
<keyword evidence="7 14" id="KW-0418">Kinase</keyword>
<dbReference type="SUPFAM" id="SSF111331">
    <property type="entry name" value="NAD kinase/diacylglycerol kinase-like"/>
    <property type="match status" value="1"/>
</dbReference>
<gene>
    <name evidence="14" type="ORF">ACFQMN_14540</name>
</gene>
<evidence type="ECO:0000256" key="9">
    <source>
        <dbReference type="ARBA" id="ARBA00022842"/>
    </source>
</evidence>
<dbReference type="SMART" id="SM00046">
    <property type="entry name" value="DAGKc"/>
    <property type="match status" value="1"/>
</dbReference>
<evidence type="ECO:0000256" key="12">
    <source>
        <dbReference type="ARBA" id="ARBA00023264"/>
    </source>
</evidence>
<keyword evidence="4 14" id="KW-0808">Transferase</keyword>
<dbReference type="InterPro" id="IPR045540">
    <property type="entry name" value="YegS/DAGK_C"/>
</dbReference>
<evidence type="ECO:0000256" key="6">
    <source>
        <dbReference type="ARBA" id="ARBA00022741"/>
    </source>
</evidence>
<proteinExistence type="inferred from homology"/>
<keyword evidence="5" id="KW-0479">Metal-binding</keyword>
<dbReference type="Pfam" id="PF19279">
    <property type="entry name" value="YegS_C"/>
    <property type="match status" value="1"/>
</dbReference>
<evidence type="ECO:0000256" key="10">
    <source>
        <dbReference type="ARBA" id="ARBA00023098"/>
    </source>
</evidence>